<comment type="caution">
    <text evidence="1">The sequence shown here is derived from an EMBL/GenBank/DDBJ whole genome shotgun (WGS) entry which is preliminary data.</text>
</comment>
<reference evidence="1 2" key="1">
    <citation type="journal article" date="2021" name="Elife">
        <title>Chloroplast acquisition without the gene transfer in kleptoplastic sea slugs, Plakobranchus ocellatus.</title>
        <authorList>
            <person name="Maeda T."/>
            <person name="Takahashi S."/>
            <person name="Yoshida T."/>
            <person name="Shimamura S."/>
            <person name="Takaki Y."/>
            <person name="Nagai Y."/>
            <person name="Toyoda A."/>
            <person name="Suzuki Y."/>
            <person name="Arimoto A."/>
            <person name="Ishii H."/>
            <person name="Satoh N."/>
            <person name="Nishiyama T."/>
            <person name="Hasebe M."/>
            <person name="Maruyama T."/>
            <person name="Minagawa J."/>
            <person name="Obokata J."/>
            <person name="Shigenobu S."/>
        </authorList>
    </citation>
    <scope>NUCLEOTIDE SEQUENCE [LARGE SCALE GENOMIC DNA]</scope>
</reference>
<protein>
    <submittedName>
        <fullName evidence="1">Uncharacterized protein</fullName>
    </submittedName>
</protein>
<organism evidence="1 2">
    <name type="scientific">Elysia marginata</name>
    <dbReference type="NCBI Taxonomy" id="1093978"/>
    <lineage>
        <taxon>Eukaryota</taxon>
        <taxon>Metazoa</taxon>
        <taxon>Spiralia</taxon>
        <taxon>Lophotrochozoa</taxon>
        <taxon>Mollusca</taxon>
        <taxon>Gastropoda</taxon>
        <taxon>Heterobranchia</taxon>
        <taxon>Euthyneura</taxon>
        <taxon>Panpulmonata</taxon>
        <taxon>Sacoglossa</taxon>
        <taxon>Placobranchoidea</taxon>
        <taxon>Plakobranchidae</taxon>
        <taxon>Elysia</taxon>
    </lineage>
</organism>
<accession>A0AAV4JFZ3</accession>
<dbReference type="EMBL" id="BMAT01006761">
    <property type="protein sequence ID" value="GFS19521.1"/>
    <property type="molecule type" value="Genomic_DNA"/>
</dbReference>
<gene>
    <name evidence="1" type="ORF">ElyMa_003291900</name>
</gene>
<keyword evidence="2" id="KW-1185">Reference proteome</keyword>
<evidence type="ECO:0000313" key="1">
    <source>
        <dbReference type="EMBL" id="GFS19521.1"/>
    </source>
</evidence>
<dbReference type="Proteomes" id="UP000762676">
    <property type="component" value="Unassembled WGS sequence"/>
</dbReference>
<name>A0AAV4JFZ3_9GAST</name>
<evidence type="ECO:0000313" key="2">
    <source>
        <dbReference type="Proteomes" id="UP000762676"/>
    </source>
</evidence>
<proteinExistence type="predicted"/>
<sequence>MWGSVAEWLARRPRDLEVASSIPDHVMLQLPRESNSLQLSRVYPSVKWVTSYRQFLNLRYAPATPCLWVKVAFRLMYWSTGALVALLCGDTVMLSNEAKMSLKGLI</sequence>
<dbReference type="AlphaFoldDB" id="A0AAV4JFZ3"/>